<dbReference type="CDD" id="cd00118">
    <property type="entry name" value="LysM"/>
    <property type="match status" value="1"/>
</dbReference>
<gene>
    <name evidence="1" type="ORF">SAMN02745174_02041</name>
</gene>
<dbReference type="InterPro" id="IPR008861">
    <property type="entry name" value="GpX-like"/>
</dbReference>
<dbReference type="Pfam" id="PF05489">
    <property type="entry name" value="Phage_tail_X"/>
    <property type="match status" value="1"/>
</dbReference>
<reference evidence="1 2" key="1">
    <citation type="submission" date="2017-02" db="EMBL/GenBank/DDBJ databases">
        <authorList>
            <person name="Peterson S.W."/>
        </authorList>
    </citation>
    <scope>NUCLEOTIDE SEQUENCE [LARGE SCALE GENOMIC DNA]</scope>
    <source>
        <strain evidence="1 2">ATCC 700028</strain>
    </source>
</reference>
<accession>A0A1T4PUS2</accession>
<dbReference type="RefSeq" id="WP_078694494.1">
    <property type="nucleotide sequence ID" value="NZ_FUWX01000016.1"/>
</dbReference>
<dbReference type="AlphaFoldDB" id="A0A1T4PUS2"/>
<proteinExistence type="predicted"/>
<dbReference type="STRING" id="180163.SAMN02745174_02041"/>
<dbReference type="InterPro" id="IPR018392">
    <property type="entry name" value="LysM"/>
</dbReference>
<sequence length="71" mass="8082">MKELNIKVYETISGDTWDGIAHKVYGTVEMTEELRKANKEFIRIMVFSSRVLLKCPDVEAKAIGGLPPWVE</sequence>
<evidence type="ECO:0000313" key="1">
    <source>
        <dbReference type="EMBL" id="SJZ95001.1"/>
    </source>
</evidence>
<keyword evidence="2" id="KW-1185">Reference proteome</keyword>
<name>A0A1T4PUS2_9FUSO</name>
<organism evidence="1 2">
    <name type="scientific">Cetobacterium ceti</name>
    <dbReference type="NCBI Taxonomy" id="180163"/>
    <lineage>
        <taxon>Bacteria</taxon>
        <taxon>Fusobacteriati</taxon>
        <taxon>Fusobacteriota</taxon>
        <taxon>Fusobacteriia</taxon>
        <taxon>Fusobacteriales</taxon>
        <taxon>Fusobacteriaceae</taxon>
        <taxon>Cetobacterium</taxon>
    </lineage>
</organism>
<protein>
    <submittedName>
        <fullName evidence="1">Phage Tail Protein X</fullName>
    </submittedName>
</protein>
<dbReference type="OrthoDB" id="2941457at2"/>
<dbReference type="Proteomes" id="UP000191153">
    <property type="component" value="Unassembled WGS sequence"/>
</dbReference>
<evidence type="ECO:0000313" key="2">
    <source>
        <dbReference type="Proteomes" id="UP000191153"/>
    </source>
</evidence>
<dbReference type="EMBL" id="FUWX01000016">
    <property type="protein sequence ID" value="SJZ95001.1"/>
    <property type="molecule type" value="Genomic_DNA"/>
</dbReference>